<feature type="non-terminal residue" evidence="2">
    <location>
        <position position="79"/>
    </location>
</feature>
<evidence type="ECO:0000313" key="3">
    <source>
        <dbReference type="Proteomes" id="UP000271889"/>
    </source>
</evidence>
<proteinExistence type="predicted"/>
<evidence type="ECO:0000313" key="2">
    <source>
        <dbReference type="EMBL" id="VDK55284.1"/>
    </source>
</evidence>
<evidence type="ECO:0000256" key="1">
    <source>
        <dbReference type="SAM" id="MobiDB-lite"/>
    </source>
</evidence>
<protein>
    <submittedName>
        <fullName evidence="2">Uncharacterized protein</fullName>
    </submittedName>
</protein>
<name>A0A3P6SJQ0_CYLGO</name>
<keyword evidence="3" id="KW-1185">Reference proteome</keyword>
<dbReference type="Proteomes" id="UP000271889">
    <property type="component" value="Unassembled WGS sequence"/>
</dbReference>
<feature type="region of interest" description="Disordered" evidence="1">
    <location>
        <begin position="30"/>
        <end position="51"/>
    </location>
</feature>
<reference evidence="2 3" key="1">
    <citation type="submission" date="2018-11" db="EMBL/GenBank/DDBJ databases">
        <authorList>
            <consortium name="Pathogen Informatics"/>
        </authorList>
    </citation>
    <scope>NUCLEOTIDE SEQUENCE [LARGE SCALE GENOMIC DNA]</scope>
</reference>
<dbReference type="AlphaFoldDB" id="A0A3P6SJQ0"/>
<dbReference type="EMBL" id="UYRV01008178">
    <property type="protein sequence ID" value="VDK55284.1"/>
    <property type="molecule type" value="Genomic_DNA"/>
</dbReference>
<accession>A0A3P6SJQ0</accession>
<gene>
    <name evidence="2" type="ORF">CGOC_LOCUS3273</name>
</gene>
<sequence length="79" mass="8659">MGPQPILQERQEQEEPMGVVLSVEVGPRERGPAWKEATGSPTSVNSVIPPWNQRHQSGGLWLTGEGIHAECRGLQMFAP</sequence>
<organism evidence="2 3">
    <name type="scientific">Cylicostephanus goldi</name>
    <name type="common">Nematode worm</name>
    <dbReference type="NCBI Taxonomy" id="71465"/>
    <lineage>
        <taxon>Eukaryota</taxon>
        <taxon>Metazoa</taxon>
        <taxon>Ecdysozoa</taxon>
        <taxon>Nematoda</taxon>
        <taxon>Chromadorea</taxon>
        <taxon>Rhabditida</taxon>
        <taxon>Rhabditina</taxon>
        <taxon>Rhabditomorpha</taxon>
        <taxon>Strongyloidea</taxon>
        <taxon>Strongylidae</taxon>
        <taxon>Cylicostephanus</taxon>
    </lineage>
</organism>